<proteinExistence type="inferred from homology"/>
<dbReference type="InterPro" id="IPR032466">
    <property type="entry name" value="Metal_Hydrolase"/>
</dbReference>
<keyword evidence="3" id="KW-0378">Hydrolase</keyword>
<comment type="caution">
    <text evidence="4">The sequence shown here is derived from an EMBL/GenBank/DDBJ whole genome shotgun (WGS) entry which is preliminary data.</text>
</comment>
<evidence type="ECO:0000256" key="3">
    <source>
        <dbReference type="ARBA" id="ARBA00022801"/>
    </source>
</evidence>
<gene>
    <name evidence="4" type="ORF">PghCCS26_04540</name>
</gene>
<keyword evidence="5" id="KW-1185">Reference proteome</keyword>
<dbReference type="PANTHER" id="PTHR46317:SF1">
    <property type="entry name" value="HYDROLASE, TATD FAMILY"/>
    <property type="match status" value="1"/>
</dbReference>
<dbReference type="RefSeq" id="WP_317978675.1">
    <property type="nucleotide sequence ID" value="NZ_BTCL01000001.1"/>
</dbReference>
<evidence type="ECO:0000313" key="5">
    <source>
        <dbReference type="Proteomes" id="UP001285921"/>
    </source>
</evidence>
<dbReference type="PIRSF" id="PIRSF005902">
    <property type="entry name" value="DNase_TatD"/>
    <property type="match status" value="1"/>
</dbReference>
<protein>
    <submittedName>
        <fullName evidence="4">Uncharacterized protein</fullName>
    </submittedName>
</protein>
<dbReference type="SUPFAM" id="SSF51556">
    <property type="entry name" value="Metallo-dependent hydrolases"/>
    <property type="match status" value="1"/>
</dbReference>
<name>A0ABQ6NGJ9_9BACL</name>
<dbReference type="Proteomes" id="UP001285921">
    <property type="component" value="Unassembled WGS sequence"/>
</dbReference>
<evidence type="ECO:0000256" key="1">
    <source>
        <dbReference type="ARBA" id="ARBA00009275"/>
    </source>
</evidence>
<reference evidence="4 5" key="1">
    <citation type="submission" date="2023-05" db="EMBL/GenBank/DDBJ databases">
        <title>Draft genome of Paenibacillus sp. CCS26.</title>
        <authorList>
            <person name="Akita H."/>
            <person name="Shinto Y."/>
            <person name="Kimura Z."/>
        </authorList>
    </citation>
    <scope>NUCLEOTIDE SEQUENCE [LARGE SCALE GENOMIC DNA]</scope>
    <source>
        <strain evidence="4 5">CCS26</strain>
    </source>
</reference>
<dbReference type="Gene3D" id="3.20.20.140">
    <property type="entry name" value="Metal-dependent hydrolases"/>
    <property type="match status" value="1"/>
</dbReference>
<sequence length="266" mass="30031">MERKNAIDAHIHLDSYEEADRQALLEQAFEEGIEAVVAVSMHLDSCKTNAALAESFPGRVFPAYGYHPEQPVPAAWEQDELFAWIKAKHAAGAAFAIGEVGLPYYSRTSAAEEGRPFDEAPYLDLLDRFAALAAELGRPIILHAVYEDGAKACDIMERHQVKKVHFHWFKGDEATIKRMISLGYMISVTPDVAYEQEIRTLVQQYPLERIMVETDGPWPFEGPYEGRGTVPQMVHDVCAHIAAIKQLPEQEVRERLLSNTREFYSL</sequence>
<comment type="similarity">
    <text evidence="1">Belongs to the metallo-dependent hydrolases superfamily. TatD-type hydrolase family.</text>
</comment>
<keyword evidence="2" id="KW-0479">Metal-binding</keyword>
<dbReference type="Pfam" id="PF01026">
    <property type="entry name" value="TatD_DNase"/>
    <property type="match status" value="1"/>
</dbReference>
<accession>A0ABQ6NGJ9</accession>
<dbReference type="InterPro" id="IPR001130">
    <property type="entry name" value="TatD-like"/>
</dbReference>
<dbReference type="EMBL" id="BTCL01000001">
    <property type="protein sequence ID" value="GMK43327.1"/>
    <property type="molecule type" value="Genomic_DNA"/>
</dbReference>
<evidence type="ECO:0000256" key="2">
    <source>
        <dbReference type="ARBA" id="ARBA00022723"/>
    </source>
</evidence>
<organism evidence="4 5">
    <name type="scientific">Paenibacillus glycanilyticus</name>
    <dbReference type="NCBI Taxonomy" id="126569"/>
    <lineage>
        <taxon>Bacteria</taxon>
        <taxon>Bacillati</taxon>
        <taxon>Bacillota</taxon>
        <taxon>Bacilli</taxon>
        <taxon>Bacillales</taxon>
        <taxon>Paenibacillaceae</taxon>
        <taxon>Paenibacillus</taxon>
    </lineage>
</organism>
<dbReference type="PANTHER" id="PTHR46317">
    <property type="entry name" value="HYDROLASE OF PHP SUPERFAMILY-RELATED PROTEIN"/>
    <property type="match status" value="1"/>
</dbReference>
<dbReference type="CDD" id="cd01310">
    <property type="entry name" value="TatD_DNAse"/>
    <property type="match status" value="1"/>
</dbReference>
<evidence type="ECO:0000313" key="4">
    <source>
        <dbReference type="EMBL" id="GMK43327.1"/>
    </source>
</evidence>